<name>A0ABD3N622_9STRA</name>
<evidence type="ECO:0008006" key="5">
    <source>
        <dbReference type="Google" id="ProtNLM"/>
    </source>
</evidence>
<organism evidence="3 4">
    <name type="scientific">Cyclotella atomus</name>
    <dbReference type="NCBI Taxonomy" id="382360"/>
    <lineage>
        <taxon>Eukaryota</taxon>
        <taxon>Sar</taxon>
        <taxon>Stramenopiles</taxon>
        <taxon>Ochrophyta</taxon>
        <taxon>Bacillariophyta</taxon>
        <taxon>Coscinodiscophyceae</taxon>
        <taxon>Thalassiosirophycidae</taxon>
        <taxon>Stephanodiscales</taxon>
        <taxon>Stephanodiscaceae</taxon>
        <taxon>Cyclotella</taxon>
    </lineage>
</organism>
<sequence length="96" mass="10771">MASANASTTNSSLEPPPPTNPNNKQMQITPLQLAFAAMILGSSVGLALYTKRTSQMLNQWNRAARNAQERKGPVKFGPRTRDEWEKMRNRWEVGDL</sequence>
<proteinExistence type="predicted"/>
<feature type="compositionally biased region" description="Low complexity" evidence="1">
    <location>
        <begin position="1"/>
        <end position="12"/>
    </location>
</feature>
<dbReference type="AlphaFoldDB" id="A0ABD3N622"/>
<accession>A0ABD3N622</accession>
<evidence type="ECO:0000256" key="1">
    <source>
        <dbReference type="SAM" id="MobiDB-lite"/>
    </source>
</evidence>
<evidence type="ECO:0000313" key="3">
    <source>
        <dbReference type="EMBL" id="KAL3768150.1"/>
    </source>
</evidence>
<dbReference type="EMBL" id="JALLPJ020001352">
    <property type="protein sequence ID" value="KAL3768150.1"/>
    <property type="molecule type" value="Genomic_DNA"/>
</dbReference>
<keyword evidence="2" id="KW-1133">Transmembrane helix</keyword>
<keyword evidence="2" id="KW-0472">Membrane</keyword>
<comment type="caution">
    <text evidence="3">The sequence shown here is derived from an EMBL/GenBank/DDBJ whole genome shotgun (WGS) entry which is preliminary data.</text>
</comment>
<evidence type="ECO:0000256" key="2">
    <source>
        <dbReference type="SAM" id="Phobius"/>
    </source>
</evidence>
<feature type="transmembrane region" description="Helical" evidence="2">
    <location>
        <begin position="31"/>
        <end position="49"/>
    </location>
</feature>
<reference evidence="3 4" key="1">
    <citation type="submission" date="2024-10" db="EMBL/GenBank/DDBJ databases">
        <title>Updated reference genomes for cyclostephanoid diatoms.</title>
        <authorList>
            <person name="Roberts W.R."/>
            <person name="Alverson A.J."/>
        </authorList>
    </citation>
    <scope>NUCLEOTIDE SEQUENCE [LARGE SCALE GENOMIC DNA]</scope>
    <source>
        <strain evidence="3 4">AJA010-31</strain>
    </source>
</reference>
<dbReference type="Proteomes" id="UP001530400">
    <property type="component" value="Unassembled WGS sequence"/>
</dbReference>
<evidence type="ECO:0000313" key="4">
    <source>
        <dbReference type="Proteomes" id="UP001530400"/>
    </source>
</evidence>
<protein>
    <recommendedName>
        <fullName evidence="5">NADH dehydrogenase [ubiquinone] 1 alpha subcomplex subunit 1</fullName>
    </recommendedName>
</protein>
<feature type="region of interest" description="Disordered" evidence="1">
    <location>
        <begin position="1"/>
        <end position="27"/>
    </location>
</feature>
<keyword evidence="2" id="KW-0812">Transmembrane</keyword>
<keyword evidence="4" id="KW-1185">Reference proteome</keyword>
<gene>
    <name evidence="3" type="ORF">ACHAWO_006520</name>
</gene>